<dbReference type="Proteomes" id="UP000069205">
    <property type="component" value="Chromosome"/>
</dbReference>
<reference evidence="1 2" key="1">
    <citation type="journal article" date="2015" name="Proc. Natl. Acad. Sci. U.S.A.">
        <title>Expanded metabolic versatility of ubiquitous nitrite-oxidizing bacteria from the genus Nitrospira.</title>
        <authorList>
            <person name="Koch H."/>
            <person name="Lucker S."/>
            <person name="Albertsen M."/>
            <person name="Kitzinger K."/>
            <person name="Herbold C."/>
            <person name="Spieck E."/>
            <person name="Nielsen P.H."/>
            <person name="Wagner M."/>
            <person name="Daims H."/>
        </authorList>
    </citation>
    <scope>NUCLEOTIDE SEQUENCE [LARGE SCALE GENOMIC DNA]</scope>
    <source>
        <strain evidence="1 2">NSP M-1</strain>
    </source>
</reference>
<dbReference type="OrthoDB" id="9796515at2"/>
<protein>
    <recommendedName>
        <fullName evidence="3">PilZ domain-containing protein</fullName>
    </recommendedName>
</protein>
<evidence type="ECO:0000313" key="2">
    <source>
        <dbReference type="Proteomes" id="UP000069205"/>
    </source>
</evidence>
<dbReference type="STRING" id="42253.NITMOv2_4104"/>
<dbReference type="KEGG" id="nmv:NITMOv2_4104"/>
<name>A0A0K2GHT0_NITMO</name>
<sequence>MVIRTKEIHHLDGPRAAESIASEIRAGERLMTAVPTRRGEPRTDERKICTYELCESIDDEAVAIQQGEVFSLNRSAHGILVLMGQAPRRHQLMELHIPESWWRRSMNLYEVQWTKAVQVESHGELYLVGCRLTFGPSHYWSF</sequence>
<evidence type="ECO:0008006" key="3">
    <source>
        <dbReference type="Google" id="ProtNLM"/>
    </source>
</evidence>
<organism evidence="1 2">
    <name type="scientific">Nitrospira moscoviensis</name>
    <dbReference type="NCBI Taxonomy" id="42253"/>
    <lineage>
        <taxon>Bacteria</taxon>
        <taxon>Pseudomonadati</taxon>
        <taxon>Nitrospirota</taxon>
        <taxon>Nitrospiria</taxon>
        <taxon>Nitrospirales</taxon>
        <taxon>Nitrospiraceae</taxon>
        <taxon>Nitrospira</taxon>
    </lineage>
</organism>
<evidence type="ECO:0000313" key="1">
    <source>
        <dbReference type="EMBL" id="ALA60486.1"/>
    </source>
</evidence>
<dbReference type="AlphaFoldDB" id="A0A0K2GHT0"/>
<proteinExistence type="predicted"/>
<dbReference type="RefSeq" id="WP_053381339.1">
    <property type="nucleotide sequence ID" value="NZ_CP011801.1"/>
</dbReference>
<keyword evidence="2" id="KW-1185">Reference proteome</keyword>
<gene>
    <name evidence="1" type="ORF">NITMOv2_4104</name>
</gene>
<dbReference type="EMBL" id="CP011801">
    <property type="protein sequence ID" value="ALA60486.1"/>
    <property type="molecule type" value="Genomic_DNA"/>
</dbReference>
<accession>A0A0K2GHT0</accession>